<accession>A0ACC2JA65</accession>
<evidence type="ECO:0000313" key="1">
    <source>
        <dbReference type="EMBL" id="KAJ8124365.1"/>
    </source>
</evidence>
<dbReference type="Proteomes" id="UP001153332">
    <property type="component" value="Unassembled WGS sequence"/>
</dbReference>
<comment type="caution">
    <text evidence="1">The sequence shown here is derived from an EMBL/GenBank/DDBJ whole genome shotgun (WGS) entry which is preliminary data.</text>
</comment>
<proteinExistence type="predicted"/>
<keyword evidence="2" id="KW-1185">Reference proteome</keyword>
<reference evidence="1" key="1">
    <citation type="submission" date="2022-12" db="EMBL/GenBank/DDBJ databases">
        <title>Genome Sequence of Lasiodiplodia mahajangana.</title>
        <authorList>
            <person name="Buettner E."/>
        </authorList>
    </citation>
    <scope>NUCLEOTIDE SEQUENCE</scope>
    <source>
        <strain evidence="1">VT137</strain>
    </source>
</reference>
<dbReference type="EMBL" id="JAPUUL010003085">
    <property type="protein sequence ID" value="KAJ8124365.1"/>
    <property type="molecule type" value="Genomic_DNA"/>
</dbReference>
<protein>
    <submittedName>
        <fullName evidence="1">Uncharacterized protein</fullName>
    </submittedName>
</protein>
<organism evidence="1 2">
    <name type="scientific">Lasiodiplodia mahajangana</name>
    <dbReference type="NCBI Taxonomy" id="1108764"/>
    <lineage>
        <taxon>Eukaryota</taxon>
        <taxon>Fungi</taxon>
        <taxon>Dikarya</taxon>
        <taxon>Ascomycota</taxon>
        <taxon>Pezizomycotina</taxon>
        <taxon>Dothideomycetes</taxon>
        <taxon>Dothideomycetes incertae sedis</taxon>
        <taxon>Botryosphaeriales</taxon>
        <taxon>Botryosphaeriaceae</taxon>
        <taxon>Lasiodiplodia</taxon>
    </lineage>
</organism>
<sequence length="439" mass="49739">MRKFYRPPLESRLKPGRSPDPNFPAAQYWSGDKPIEPHIVVATRPQKPPPSRVRESREELEGDPQSGLVLEGRIEIDLADVDELLSGRPRVKIGAKRKTANLRHIASFLGRRFDRGDEAISQDNRIEFFHLGKQLHEDEIPRSVSTLWYRAVNPKDDGSFEIRWKGTHISARLSQSQLDEVARYVGSGATVGQTRHKIASELADSLPYPATGSKATIKPDQVLIEAFGGFRQGPIQGDSWECRKVASWLCRCLTISLVRPEDYIVFCGHNERYIWHEPYHDVGGPMVGLRLKMWLKRWVLTNVHQAGSHPDEIRVEDISLFLRGRLVGDGARVHPGPPIDFQLVSSAGNVFIQAEAWLLPQTEICSICVDRKRVSEMPSRRRITKHCTHEATACRACVGQWIASSLETVSWDRLKCPECPNLLSFKDVETFAARDTFNR</sequence>
<gene>
    <name evidence="1" type="ORF">O1611_g9275</name>
</gene>
<evidence type="ECO:0000313" key="2">
    <source>
        <dbReference type="Proteomes" id="UP001153332"/>
    </source>
</evidence>
<name>A0ACC2JA65_9PEZI</name>